<dbReference type="Pfam" id="PF01746">
    <property type="entry name" value="tRNA_m1G_MT"/>
    <property type="match status" value="1"/>
</dbReference>
<dbReference type="PANTHER" id="PTHR46417:SF1">
    <property type="entry name" value="TRNA (GUANINE-N(1)-)-METHYLTRANSFERASE"/>
    <property type="match status" value="1"/>
</dbReference>
<dbReference type="GO" id="GO:0052906">
    <property type="term" value="F:tRNA (guanine(37)-N1)-methyltransferase activity"/>
    <property type="evidence" value="ECO:0007669"/>
    <property type="project" value="InterPro"/>
</dbReference>
<sequence length="71" mass="7939">MENTGTVFNIITAFPKLFDCFKQESLINKAINKQLIKINVIDLRDFGIGKHKQIDDTIYGGGAGMLIRPDV</sequence>
<feature type="non-terminal residue" evidence="2">
    <location>
        <position position="71"/>
    </location>
</feature>
<protein>
    <submittedName>
        <fullName evidence="2">tRNA (Guanosine(37)-N1)-methyltransferase TrmD</fullName>
    </submittedName>
</protein>
<organism evidence="2">
    <name type="scientific">candidate division WWE3 bacterium</name>
    <dbReference type="NCBI Taxonomy" id="2053526"/>
    <lineage>
        <taxon>Bacteria</taxon>
        <taxon>Katanobacteria</taxon>
    </lineage>
</organism>
<dbReference type="GO" id="GO:0002939">
    <property type="term" value="P:tRNA N1-guanine methylation"/>
    <property type="evidence" value="ECO:0007669"/>
    <property type="project" value="TreeGrafter"/>
</dbReference>
<proteinExistence type="predicted"/>
<dbReference type="InterPro" id="IPR002649">
    <property type="entry name" value="tRNA_m1G_MeTrfase_TrmD"/>
</dbReference>
<name>A0A7V5MH77_UNCKA</name>
<feature type="domain" description="tRNA methyltransferase TRMD/TRM10-type" evidence="1">
    <location>
        <begin position="8"/>
        <end position="70"/>
    </location>
</feature>
<dbReference type="SUPFAM" id="SSF75217">
    <property type="entry name" value="alpha/beta knot"/>
    <property type="match status" value="1"/>
</dbReference>
<reference evidence="2" key="1">
    <citation type="journal article" date="2020" name="mSystems">
        <title>Genome- and Community-Level Interaction Insights into Carbon Utilization and Element Cycling Functions of Hydrothermarchaeota in Hydrothermal Sediment.</title>
        <authorList>
            <person name="Zhou Z."/>
            <person name="Liu Y."/>
            <person name="Xu W."/>
            <person name="Pan J."/>
            <person name="Luo Z.H."/>
            <person name="Li M."/>
        </authorList>
    </citation>
    <scope>NUCLEOTIDE SEQUENCE [LARGE SCALE GENOMIC DNA]</scope>
    <source>
        <strain evidence="2">HyVt-517</strain>
    </source>
</reference>
<dbReference type="InterPro" id="IPR016009">
    <property type="entry name" value="tRNA_MeTrfase_TRMD/TRM10"/>
</dbReference>
<comment type="caution">
    <text evidence="2">The sequence shown here is derived from an EMBL/GenBank/DDBJ whole genome shotgun (WGS) entry which is preliminary data.</text>
</comment>
<dbReference type="AlphaFoldDB" id="A0A7V5MH77"/>
<dbReference type="Proteomes" id="UP000886106">
    <property type="component" value="Unassembled WGS sequence"/>
</dbReference>
<evidence type="ECO:0000259" key="1">
    <source>
        <dbReference type="Pfam" id="PF01746"/>
    </source>
</evidence>
<dbReference type="PANTHER" id="PTHR46417">
    <property type="entry name" value="TRNA (GUANINE-N(1)-)-METHYLTRANSFERASE"/>
    <property type="match status" value="1"/>
</dbReference>
<dbReference type="EMBL" id="DRNS01000089">
    <property type="protein sequence ID" value="HHH14311.1"/>
    <property type="molecule type" value="Genomic_DNA"/>
</dbReference>
<evidence type="ECO:0000313" key="2">
    <source>
        <dbReference type="EMBL" id="HHH14311.1"/>
    </source>
</evidence>
<dbReference type="Gene3D" id="3.40.1280.10">
    <property type="match status" value="1"/>
</dbReference>
<accession>A0A7V5MH77</accession>
<dbReference type="GO" id="GO:0005829">
    <property type="term" value="C:cytosol"/>
    <property type="evidence" value="ECO:0007669"/>
    <property type="project" value="TreeGrafter"/>
</dbReference>
<dbReference type="InterPro" id="IPR029028">
    <property type="entry name" value="Alpha/beta_knot_MTases"/>
</dbReference>
<dbReference type="InterPro" id="IPR029026">
    <property type="entry name" value="tRNA_m1G_MTases_N"/>
</dbReference>
<gene>
    <name evidence="2" type="ORF">ENJ78_01225</name>
</gene>